<sequence>MSWKIGDKINTPHGEGIVSSFERHSRIVRVGVILDKNNFDNPVNFYFQDELSLQGHFRCKACKNQYSIEDSLDFVDQECIPCRSQREFTLFERYLNHELTKFNIKNRTEYSTNSFFDACFCEKIKSSLLKEFPTLQIVFNHINDQVEMLKEDDNFENEEDHMQEPDYYFCMCCGCETAGRAYDCPRCMGPMGEGFF</sequence>
<proteinExistence type="predicted"/>
<comment type="caution">
    <text evidence="1">The sequence shown here is derived from an EMBL/GenBank/DDBJ whole genome shotgun (WGS) entry which is preliminary data.</text>
</comment>
<dbReference type="RefSeq" id="WP_002178200.1">
    <property type="nucleotide sequence ID" value="NZ_AKWD02000033.1"/>
</dbReference>
<dbReference type="EMBL" id="AKWD02000033">
    <property type="protein sequence ID" value="EMO53901.1"/>
    <property type="molecule type" value="Genomic_DNA"/>
</dbReference>
<dbReference type="AlphaFoldDB" id="M6VFS9"/>
<gene>
    <name evidence="1" type="ORF">LEP1GSC172_3301</name>
</gene>
<name>M6VFS9_9LEPT</name>
<organism evidence="1 2">
    <name type="scientific">Leptospira noguchii</name>
    <dbReference type="NCBI Taxonomy" id="28182"/>
    <lineage>
        <taxon>Bacteria</taxon>
        <taxon>Pseudomonadati</taxon>
        <taxon>Spirochaetota</taxon>
        <taxon>Spirochaetia</taxon>
        <taxon>Leptospirales</taxon>
        <taxon>Leptospiraceae</taxon>
        <taxon>Leptospira</taxon>
    </lineage>
</organism>
<accession>M6VFS9</accession>
<protein>
    <submittedName>
        <fullName evidence="1">Uncharacterized protein</fullName>
    </submittedName>
</protein>
<evidence type="ECO:0000313" key="1">
    <source>
        <dbReference type="EMBL" id="EMO53901.1"/>
    </source>
</evidence>
<evidence type="ECO:0000313" key="2">
    <source>
        <dbReference type="Proteomes" id="UP000012112"/>
    </source>
</evidence>
<reference evidence="1 2" key="1">
    <citation type="submission" date="2013-01" db="EMBL/GenBank/DDBJ databases">
        <authorList>
            <person name="Harkins D.M."/>
            <person name="Durkin A.S."/>
            <person name="Brinkac L.M."/>
            <person name="Haft D.H."/>
            <person name="Selengut J.D."/>
            <person name="Sanka R."/>
            <person name="DePew J."/>
            <person name="Purushe J."/>
            <person name="Matthias M.A."/>
            <person name="Vinetz J.M."/>
            <person name="Sutton G.G."/>
            <person name="Nierman W.C."/>
            <person name="Fouts D.E."/>
        </authorList>
    </citation>
    <scope>NUCLEOTIDE SEQUENCE [LARGE SCALE GENOMIC DNA]</scope>
    <source>
        <strain evidence="1 2">HAI1536</strain>
    </source>
</reference>
<dbReference type="Proteomes" id="UP000012112">
    <property type="component" value="Unassembled WGS sequence"/>
</dbReference>